<dbReference type="Gene3D" id="2.30.30.100">
    <property type="match status" value="1"/>
</dbReference>
<dbReference type="InterPro" id="IPR025609">
    <property type="entry name" value="Lsm14-like_N"/>
</dbReference>
<dbReference type="InterPro" id="IPR025761">
    <property type="entry name" value="FFD_box"/>
</dbReference>
<feature type="compositionally biased region" description="Polar residues" evidence="3">
    <location>
        <begin position="298"/>
        <end position="333"/>
    </location>
</feature>
<feature type="short sequence motif" description="TFG box" evidence="2">
    <location>
        <begin position="495"/>
        <end position="515"/>
    </location>
</feature>
<evidence type="ECO:0000259" key="5">
    <source>
        <dbReference type="PROSITE" id="PS51513"/>
    </source>
</evidence>
<name>A0ABR3GPL3_9PEZI</name>
<dbReference type="PROSITE" id="PS51512">
    <property type="entry name" value="DFDF"/>
    <property type="match status" value="1"/>
</dbReference>
<dbReference type="InterPro" id="IPR025762">
    <property type="entry name" value="DFDF"/>
</dbReference>
<feature type="region of interest" description="Disordered" evidence="3">
    <location>
        <begin position="431"/>
        <end position="455"/>
    </location>
</feature>
<dbReference type="EMBL" id="JBBBZM010000032">
    <property type="protein sequence ID" value="KAL0637677.1"/>
    <property type="molecule type" value="Genomic_DNA"/>
</dbReference>
<dbReference type="SMART" id="SM01199">
    <property type="entry name" value="FDF"/>
    <property type="match status" value="1"/>
</dbReference>
<accession>A0ABR3GPL3</accession>
<comment type="caution">
    <text evidence="7">The sequence shown here is derived from an EMBL/GenBank/DDBJ whole genome shotgun (WGS) entry which is preliminary data.</text>
</comment>
<dbReference type="Pfam" id="PF12701">
    <property type="entry name" value="LSM14"/>
    <property type="match status" value="1"/>
</dbReference>
<feature type="compositionally biased region" description="Pro residues" evidence="3">
    <location>
        <begin position="162"/>
        <end position="171"/>
    </location>
</feature>
<proteinExistence type="predicted"/>
<feature type="region of interest" description="Disordered" evidence="3">
    <location>
        <begin position="68"/>
        <end position="333"/>
    </location>
</feature>
<feature type="compositionally biased region" description="Low complexity" evidence="3">
    <location>
        <begin position="70"/>
        <end position="82"/>
    </location>
</feature>
<dbReference type="InterPro" id="IPR010920">
    <property type="entry name" value="LSM_dom_sf"/>
</dbReference>
<feature type="compositionally biased region" description="Pro residues" evidence="3">
    <location>
        <begin position="106"/>
        <end position="117"/>
    </location>
</feature>
<dbReference type="PANTHER" id="PTHR13586:SF0">
    <property type="entry name" value="TRAILER HITCH, ISOFORM H"/>
    <property type="match status" value="1"/>
</dbReference>
<dbReference type="SUPFAM" id="SSF50182">
    <property type="entry name" value="Sm-like ribonucleoproteins"/>
    <property type="match status" value="1"/>
</dbReference>
<feature type="short sequence motif" description="FFD box" evidence="1">
    <location>
        <begin position="465"/>
        <end position="481"/>
    </location>
</feature>
<evidence type="ECO:0000259" key="6">
    <source>
        <dbReference type="PROSITE" id="PS51536"/>
    </source>
</evidence>
<dbReference type="Pfam" id="PF09532">
    <property type="entry name" value="FDF"/>
    <property type="match status" value="1"/>
</dbReference>
<feature type="compositionally biased region" description="Gly residues" evidence="3">
    <location>
        <begin position="540"/>
        <end position="558"/>
    </location>
</feature>
<feature type="compositionally biased region" description="Gly residues" evidence="3">
    <location>
        <begin position="519"/>
        <end position="528"/>
    </location>
</feature>
<evidence type="ECO:0000259" key="4">
    <source>
        <dbReference type="PROSITE" id="PS51512"/>
    </source>
</evidence>
<dbReference type="PROSITE" id="PS51513">
    <property type="entry name" value="FFD"/>
    <property type="match status" value="1"/>
</dbReference>
<dbReference type="PANTHER" id="PTHR13586">
    <property type="entry name" value="SCD6 PROTEIN-RELATED"/>
    <property type="match status" value="1"/>
</dbReference>
<feature type="domain" description="TFG box profile" evidence="6">
    <location>
        <begin position="495"/>
        <end position="515"/>
    </location>
</feature>
<evidence type="ECO:0000256" key="3">
    <source>
        <dbReference type="SAM" id="MobiDB-lite"/>
    </source>
</evidence>
<dbReference type="PROSITE" id="PS51536">
    <property type="entry name" value="TFG"/>
    <property type="match status" value="1"/>
</dbReference>
<dbReference type="Proteomes" id="UP001447188">
    <property type="component" value="Unassembled WGS sequence"/>
</dbReference>
<feature type="region of interest" description="Disordered" evidence="3">
    <location>
        <begin position="483"/>
        <end position="505"/>
    </location>
</feature>
<reference evidence="7 8" key="1">
    <citation type="submission" date="2024-02" db="EMBL/GenBank/DDBJ databases">
        <title>Discinaceae phylogenomics.</title>
        <authorList>
            <person name="Dirks A.C."/>
            <person name="James T.Y."/>
        </authorList>
    </citation>
    <scope>NUCLEOTIDE SEQUENCE [LARGE SCALE GENOMIC DNA]</scope>
    <source>
        <strain evidence="7 8">ACD0624</strain>
    </source>
</reference>
<evidence type="ECO:0000313" key="8">
    <source>
        <dbReference type="Proteomes" id="UP001447188"/>
    </source>
</evidence>
<feature type="compositionally biased region" description="Low complexity" evidence="3">
    <location>
        <begin position="172"/>
        <end position="186"/>
    </location>
</feature>
<evidence type="ECO:0000256" key="2">
    <source>
        <dbReference type="PROSITE-ProRule" id="PRU00869"/>
    </source>
</evidence>
<protein>
    <submittedName>
        <fullName evidence="7">Uncharacterized protein</fullName>
    </submittedName>
</protein>
<keyword evidence="8" id="KW-1185">Reference proteome</keyword>
<feature type="compositionally biased region" description="Basic residues" evidence="3">
    <location>
        <begin position="529"/>
        <end position="539"/>
    </location>
</feature>
<dbReference type="InterPro" id="IPR019050">
    <property type="entry name" value="FDF_dom"/>
</dbReference>
<feature type="compositionally biased region" description="Polar residues" evidence="3">
    <location>
        <begin position="263"/>
        <end position="279"/>
    </location>
</feature>
<feature type="domain" description="DFDF" evidence="4">
    <location>
        <begin position="399"/>
        <end position="435"/>
    </location>
</feature>
<feature type="compositionally biased region" description="Low complexity" evidence="3">
    <location>
        <begin position="95"/>
        <end position="105"/>
    </location>
</feature>
<gene>
    <name evidence="7" type="ORF">Q9L58_003401</name>
</gene>
<feature type="compositionally biased region" description="Low complexity" evidence="3">
    <location>
        <begin position="141"/>
        <end position="161"/>
    </location>
</feature>
<evidence type="ECO:0000256" key="1">
    <source>
        <dbReference type="PROSITE-ProRule" id="PRU00846"/>
    </source>
</evidence>
<feature type="region of interest" description="Disordered" evidence="3">
    <location>
        <begin position="519"/>
        <end position="573"/>
    </location>
</feature>
<sequence>MSEFIGYVGILHDINSENHTVALEQVVSHGTEGRRGDPTKEIAGSDNVYEYIVFRGGDVKDLRIEETAVKPKPQQQVPDDPAILGSSVRPPTYPPQGQQPGQYQQPMPPYYYPPPPQNQGRFGPSPYQAPMYGAYPPPAGQQPGPAGVSQQQPPQQQQQQQQPPPPPPQPQQQPQQQQQVQPSPQQVTQNRPPPIGPSAGRQQQFQQQQQQVPRGAAQAQQQQPQGPVAQDPQSQAQQSTPPAPENSSAPPVNETAKVPAITQAESKATPVGQTISKTPTGPKAHGGIVPALPLPGMNRTSRSPAPTPAIPSSQTNNASKQPGQPASSDTTSAVQDLADKVNQLAIRAGVPATAANLNASVSVNASQNAGATNLHNSRQPGMGGFIARGRGYRGGFNNQPPRKVEVPTTDYDFESANAKFNKQDLVKEVIASTDDEKKPVPSPITNGTNGNTEEDEVVIPPIGDVFYNRGKSFFDNISCENKERAEAKEGERPRGGAVWRGEEQKKNLETFGQGSVDGGFGHYGGRGGWRGRGRGRGFGRGRGGYNGGYGRGGGGGYRGVQQQQGSTVPGGAN</sequence>
<dbReference type="SMART" id="SM01271">
    <property type="entry name" value="LSM14"/>
    <property type="match status" value="1"/>
</dbReference>
<dbReference type="InterPro" id="IPR025768">
    <property type="entry name" value="TFG_box"/>
</dbReference>
<evidence type="ECO:0000313" key="7">
    <source>
        <dbReference type="EMBL" id="KAL0637677.1"/>
    </source>
</evidence>
<feature type="domain" description="FFD box profile" evidence="5">
    <location>
        <begin position="465"/>
        <end position="481"/>
    </location>
</feature>
<organism evidence="7 8">
    <name type="scientific">Discina gigas</name>
    <dbReference type="NCBI Taxonomy" id="1032678"/>
    <lineage>
        <taxon>Eukaryota</taxon>
        <taxon>Fungi</taxon>
        <taxon>Dikarya</taxon>
        <taxon>Ascomycota</taxon>
        <taxon>Pezizomycotina</taxon>
        <taxon>Pezizomycetes</taxon>
        <taxon>Pezizales</taxon>
        <taxon>Discinaceae</taxon>
        <taxon>Discina</taxon>
    </lineage>
</organism>
<feature type="compositionally biased region" description="Low complexity" evidence="3">
    <location>
        <begin position="197"/>
        <end position="240"/>
    </location>
</feature>